<organism evidence="7 8">
    <name type="scientific">Paenibacillus chitinolyticus</name>
    <dbReference type="NCBI Taxonomy" id="79263"/>
    <lineage>
        <taxon>Bacteria</taxon>
        <taxon>Bacillati</taxon>
        <taxon>Bacillota</taxon>
        <taxon>Bacilli</taxon>
        <taxon>Bacillales</taxon>
        <taxon>Paenibacillaceae</taxon>
        <taxon>Paenibacillus</taxon>
    </lineage>
</organism>
<dbReference type="InterPro" id="IPR005119">
    <property type="entry name" value="LysR_subst-bd"/>
</dbReference>
<evidence type="ECO:0000313" key="9">
    <source>
        <dbReference type="Proteomes" id="UP001527202"/>
    </source>
</evidence>
<dbReference type="GO" id="GO:0003700">
    <property type="term" value="F:DNA-binding transcription factor activity"/>
    <property type="evidence" value="ECO:0007669"/>
    <property type="project" value="InterPro"/>
</dbReference>
<dbReference type="AlphaFoldDB" id="A0A410X5B0"/>
<dbReference type="PROSITE" id="PS50931">
    <property type="entry name" value="HTH_LYSR"/>
    <property type="match status" value="1"/>
</dbReference>
<name>A0A410X5B0_9BACL</name>
<sequence>MDVRHLQYFLETAKRRSFTKAAEALHVTQPTISKMIRILEEELGVELFDRTARQIVLTDAGEAVMIQAQQIVRSLENLSVDLADVTSMRKGQIRIGLPPMTGAPFFPELIAAFHKLYPRIGIRLIEEGARTIEREVESGSLDLGVAVLPVDAERFDMFTFVKEELRLVVHHGHRLARRQTVRLVELSGEKFLMFREGFTLHESIPAACIQAGFKPDVIYESSQWDFLSGMAEAGLGVALLPETICRKLSPDKVATITLVSPRIPWHLVMIWRKEGYLSYAAREWLRFSKERLSLPNL</sequence>
<dbReference type="SUPFAM" id="SSF46785">
    <property type="entry name" value="Winged helix' DNA-binding domain"/>
    <property type="match status" value="1"/>
</dbReference>
<evidence type="ECO:0000256" key="2">
    <source>
        <dbReference type="ARBA" id="ARBA00023015"/>
    </source>
</evidence>
<dbReference type="KEGG" id="pchi:PC41400_24840"/>
<dbReference type="Gene3D" id="3.40.190.290">
    <property type="match status" value="1"/>
</dbReference>
<evidence type="ECO:0000313" key="8">
    <source>
        <dbReference type="Proteomes" id="UP000288943"/>
    </source>
</evidence>
<evidence type="ECO:0000313" key="6">
    <source>
        <dbReference type="EMBL" id="MCY9597537.1"/>
    </source>
</evidence>
<dbReference type="SUPFAM" id="SSF53850">
    <property type="entry name" value="Periplasmic binding protein-like II"/>
    <property type="match status" value="1"/>
</dbReference>
<protein>
    <submittedName>
        <fullName evidence="7">LysR family transcriptional regulator</fullName>
    </submittedName>
</protein>
<keyword evidence="3" id="KW-0238">DNA-binding</keyword>
<evidence type="ECO:0000259" key="5">
    <source>
        <dbReference type="PROSITE" id="PS50931"/>
    </source>
</evidence>
<proteinExistence type="inferred from homology"/>
<dbReference type="Proteomes" id="UP001527202">
    <property type="component" value="Unassembled WGS sequence"/>
</dbReference>
<dbReference type="EMBL" id="JAMDMJ010000022">
    <property type="protein sequence ID" value="MCY9597537.1"/>
    <property type="molecule type" value="Genomic_DNA"/>
</dbReference>
<comment type="similarity">
    <text evidence="1">Belongs to the LysR transcriptional regulatory family.</text>
</comment>
<dbReference type="PRINTS" id="PR00039">
    <property type="entry name" value="HTHLYSR"/>
</dbReference>
<dbReference type="Proteomes" id="UP000288943">
    <property type="component" value="Chromosome"/>
</dbReference>
<feature type="domain" description="HTH lysR-type" evidence="5">
    <location>
        <begin position="1"/>
        <end position="58"/>
    </location>
</feature>
<accession>A0A410X5B0</accession>
<dbReference type="Pfam" id="PF00126">
    <property type="entry name" value="HTH_1"/>
    <property type="match status" value="1"/>
</dbReference>
<dbReference type="PANTHER" id="PTHR30419">
    <property type="entry name" value="HTH-TYPE TRANSCRIPTIONAL REGULATOR YBHD"/>
    <property type="match status" value="1"/>
</dbReference>
<dbReference type="Pfam" id="PF03466">
    <property type="entry name" value="LysR_substrate"/>
    <property type="match status" value="1"/>
</dbReference>
<dbReference type="RefSeq" id="WP_042230713.1">
    <property type="nucleotide sequence ID" value="NZ_CP026520.1"/>
</dbReference>
<evidence type="ECO:0000256" key="4">
    <source>
        <dbReference type="ARBA" id="ARBA00023163"/>
    </source>
</evidence>
<dbReference type="Gene3D" id="1.10.10.10">
    <property type="entry name" value="Winged helix-like DNA-binding domain superfamily/Winged helix DNA-binding domain"/>
    <property type="match status" value="1"/>
</dbReference>
<evidence type="ECO:0000313" key="7">
    <source>
        <dbReference type="EMBL" id="QAV21795.1"/>
    </source>
</evidence>
<evidence type="ECO:0000256" key="3">
    <source>
        <dbReference type="ARBA" id="ARBA00023125"/>
    </source>
</evidence>
<keyword evidence="2" id="KW-0805">Transcription regulation</keyword>
<dbReference type="InterPro" id="IPR036388">
    <property type="entry name" value="WH-like_DNA-bd_sf"/>
</dbReference>
<dbReference type="InterPro" id="IPR036390">
    <property type="entry name" value="WH_DNA-bd_sf"/>
</dbReference>
<dbReference type="CDD" id="cd08438">
    <property type="entry name" value="PBP2_CidR"/>
    <property type="match status" value="1"/>
</dbReference>
<reference evidence="6 9" key="2">
    <citation type="submission" date="2022-05" db="EMBL/GenBank/DDBJ databases">
        <title>Genome Sequencing of Bee-Associated Microbes.</title>
        <authorList>
            <person name="Dunlap C."/>
        </authorList>
    </citation>
    <scope>NUCLEOTIDE SEQUENCE [LARGE SCALE GENOMIC DNA]</scope>
    <source>
        <strain evidence="6 9">NRRL B-23120</strain>
    </source>
</reference>
<dbReference type="GO" id="GO:0003677">
    <property type="term" value="F:DNA binding"/>
    <property type="evidence" value="ECO:0007669"/>
    <property type="project" value="UniProtKB-KW"/>
</dbReference>
<dbReference type="GO" id="GO:0005829">
    <property type="term" value="C:cytosol"/>
    <property type="evidence" value="ECO:0007669"/>
    <property type="project" value="TreeGrafter"/>
</dbReference>
<reference evidence="7 8" key="1">
    <citation type="submission" date="2018-01" db="EMBL/GenBank/DDBJ databases">
        <title>The whole genome sequencing and assembly of Paenibacillus chitinolyticus KCCM 41400 strain.</title>
        <authorList>
            <person name="Kim J.-Y."/>
            <person name="Park M.-K."/>
            <person name="Lee Y.-J."/>
            <person name="Yi H."/>
            <person name="Bahn Y.-S."/>
            <person name="Kim J.F."/>
            <person name="Lee D.-W."/>
        </authorList>
    </citation>
    <scope>NUCLEOTIDE SEQUENCE [LARGE SCALE GENOMIC DNA]</scope>
    <source>
        <strain evidence="7 8">KCCM 41400</strain>
    </source>
</reference>
<gene>
    <name evidence="6" type="ORF">M5X16_17380</name>
    <name evidence="7" type="ORF">PC41400_24840</name>
</gene>
<dbReference type="GeneID" id="95378024"/>
<keyword evidence="9" id="KW-1185">Reference proteome</keyword>
<keyword evidence="4" id="KW-0804">Transcription</keyword>
<dbReference type="InterPro" id="IPR000847">
    <property type="entry name" value="LysR_HTH_N"/>
</dbReference>
<dbReference type="InterPro" id="IPR050950">
    <property type="entry name" value="HTH-type_LysR_regulators"/>
</dbReference>
<dbReference type="FunFam" id="1.10.10.10:FF:000001">
    <property type="entry name" value="LysR family transcriptional regulator"/>
    <property type="match status" value="1"/>
</dbReference>
<dbReference type="EMBL" id="CP026520">
    <property type="protein sequence ID" value="QAV21795.1"/>
    <property type="molecule type" value="Genomic_DNA"/>
</dbReference>
<dbReference type="OrthoDB" id="9803735at2"/>
<evidence type="ECO:0000256" key="1">
    <source>
        <dbReference type="ARBA" id="ARBA00009437"/>
    </source>
</evidence>
<dbReference type="PANTHER" id="PTHR30419:SF8">
    <property type="entry name" value="NITROGEN ASSIMILATION TRANSCRIPTIONAL ACTIVATOR-RELATED"/>
    <property type="match status" value="1"/>
</dbReference>